<dbReference type="PROSITE" id="PS00409">
    <property type="entry name" value="PROKAR_NTER_METHYL"/>
    <property type="match status" value="1"/>
</dbReference>
<evidence type="ECO:0000256" key="1">
    <source>
        <dbReference type="SAM" id="Phobius"/>
    </source>
</evidence>
<accession>A0ABT3JSL1</accession>
<dbReference type="NCBIfam" id="TIGR02532">
    <property type="entry name" value="IV_pilin_GFxxxE"/>
    <property type="match status" value="1"/>
</dbReference>
<name>A0ABT3JSL1_9XANT</name>
<evidence type="ECO:0000313" key="3">
    <source>
        <dbReference type="Proteomes" id="UP001209922"/>
    </source>
</evidence>
<keyword evidence="1" id="KW-0812">Transmembrane</keyword>
<evidence type="ECO:0000313" key="2">
    <source>
        <dbReference type="EMBL" id="MCW4471481.1"/>
    </source>
</evidence>
<keyword evidence="1" id="KW-0472">Membrane</keyword>
<dbReference type="InterPro" id="IPR012902">
    <property type="entry name" value="N_methyl_site"/>
</dbReference>
<gene>
    <name evidence="2" type="ORF">OK345_03040</name>
</gene>
<dbReference type="Pfam" id="PF07963">
    <property type="entry name" value="N_methyl"/>
    <property type="match status" value="1"/>
</dbReference>
<organism evidence="2 3">
    <name type="scientific">Xanthomonas chitinilytica</name>
    <dbReference type="NCBI Taxonomy" id="2989819"/>
    <lineage>
        <taxon>Bacteria</taxon>
        <taxon>Pseudomonadati</taxon>
        <taxon>Pseudomonadota</taxon>
        <taxon>Gammaproteobacteria</taxon>
        <taxon>Lysobacterales</taxon>
        <taxon>Lysobacteraceae</taxon>
        <taxon>Xanthomonas</taxon>
    </lineage>
</organism>
<dbReference type="NCBIfam" id="NF006453">
    <property type="entry name" value="PRK08808.1"/>
    <property type="match status" value="1"/>
</dbReference>
<sequence>MAHLAAVAAVGRGADAVSAVFRRRDAGFTLIEVLLATLLLAGGLALAFATVRSAMAVSARGEALAAQSERLRAVEGFLRRRLSSALPVAMAQDEESGLPQRFAGEPRRMRFVADVPDYLGRGGPYLHDLAVVGAPGALRLELSLTLVQDGEQIAEQPPRPPEALADGLQSVRIRYRGVEPQTGTLGDWQEQWEAHERLPVLVSIEVEPAQGSAWPPLLVALPQYGNAGVAP</sequence>
<reference evidence="2 3" key="1">
    <citation type="submission" date="2022-10" db="EMBL/GenBank/DDBJ databases">
        <title>Xanthomonas sp. H13-6.</title>
        <authorList>
            <person name="Liu X."/>
            <person name="Deng Z."/>
            <person name="Jiang Y."/>
            <person name="Yu T."/>
            <person name="Ai J."/>
        </authorList>
    </citation>
    <scope>NUCLEOTIDE SEQUENCE [LARGE SCALE GENOMIC DNA]</scope>
    <source>
        <strain evidence="2 3">H13-6</strain>
    </source>
</reference>
<keyword evidence="1" id="KW-1133">Transmembrane helix</keyword>
<feature type="transmembrane region" description="Helical" evidence="1">
    <location>
        <begin position="26"/>
        <end position="51"/>
    </location>
</feature>
<comment type="caution">
    <text evidence="2">The sequence shown here is derived from an EMBL/GenBank/DDBJ whole genome shotgun (WGS) entry which is preliminary data.</text>
</comment>
<protein>
    <submittedName>
        <fullName evidence="2">Type II secretion system protein J</fullName>
    </submittedName>
</protein>
<proteinExistence type="predicted"/>
<dbReference type="RefSeq" id="WP_265126432.1">
    <property type="nucleotide sequence ID" value="NZ_JAPCHY010000002.1"/>
</dbReference>
<dbReference type="Proteomes" id="UP001209922">
    <property type="component" value="Unassembled WGS sequence"/>
</dbReference>
<dbReference type="EMBL" id="JAPCHY010000002">
    <property type="protein sequence ID" value="MCW4471481.1"/>
    <property type="molecule type" value="Genomic_DNA"/>
</dbReference>
<keyword evidence="3" id="KW-1185">Reference proteome</keyword>